<protein>
    <recommendedName>
        <fullName evidence="5">Lipoprotein</fullName>
    </recommendedName>
</protein>
<reference evidence="3 4" key="1">
    <citation type="submission" date="2016-10" db="EMBL/GenBank/DDBJ databases">
        <authorList>
            <person name="de Groot N.N."/>
        </authorList>
    </citation>
    <scope>NUCLEOTIDE SEQUENCE [LARGE SCALE GENOMIC DNA]</scope>
    <source>
        <strain evidence="3 4">DSM 1041</strain>
    </source>
</reference>
<dbReference type="Proteomes" id="UP000199005">
    <property type="component" value="Unassembled WGS sequence"/>
</dbReference>
<keyword evidence="2" id="KW-0732">Signal</keyword>
<evidence type="ECO:0000313" key="3">
    <source>
        <dbReference type="EMBL" id="SEJ26403.1"/>
    </source>
</evidence>
<evidence type="ECO:0000313" key="4">
    <source>
        <dbReference type="Proteomes" id="UP000199005"/>
    </source>
</evidence>
<feature type="region of interest" description="Disordered" evidence="1">
    <location>
        <begin position="20"/>
        <end position="119"/>
    </location>
</feature>
<feature type="compositionally biased region" description="Basic and acidic residues" evidence="1">
    <location>
        <begin position="30"/>
        <end position="77"/>
    </location>
</feature>
<feature type="compositionally biased region" description="Basic and acidic residues" evidence="1">
    <location>
        <begin position="88"/>
        <end position="110"/>
    </location>
</feature>
<dbReference type="AlphaFoldDB" id="A0A1H6XB72"/>
<name>A0A1H6XB72_9GAMM</name>
<feature type="signal peptide" evidence="2">
    <location>
        <begin position="1"/>
        <end position="24"/>
    </location>
</feature>
<dbReference type="RefSeq" id="WP_090901896.1">
    <property type="nucleotide sequence ID" value="NZ_FNYO01000060.1"/>
</dbReference>
<dbReference type="EMBL" id="FNYO01000060">
    <property type="protein sequence ID" value="SEJ26403.1"/>
    <property type="molecule type" value="Genomic_DNA"/>
</dbReference>
<accession>A0A1H6XB72</accession>
<evidence type="ECO:0008006" key="5">
    <source>
        <dbReference type="Google" id="ProtNLM"/>
    </source>
</evidence>
<sequence>MRKSKTLAVLGLLSTLGLAAPVMAEPASDMMRESARRHQEQMREKSLERREATREHRRELSHEGQKRGDEVRREGQAWREAAYHGAQKRGDEVRREGWERSGEVHDEHRGNSKAGGKHQ</sequence>
<organism evidence="3 4">
    <name type="scientific">Azotobacter beijerinckii</name>
    <dbReference type="NCBI Taxonomy" id="170623"/>
    <lineage>
        <taxon>Bacteria</taxon>
        <taxon>Pseudomonadati</taxon>
        <taxon>Pseudomonadota</taxon>
        <taxon>Gammaproteobacteria</taxon>
        <taxon>Pseudomonadales</taxon>
        <taxon>Pseudomonadaceae</taxon>
        <taxon>Azotobacter</taxon>
    </lineage>
</organism>
<evidence type="ECO:0000256" key="1">
    <source>
        <dbReference type="SAM" id="MobiDB-lite"/>
    </source>
</evidence>
<feature type="chain" id="PRO_5011559272" description="Lipoprotein" evidence="2">
    <location>
        <begin position="25"/>
        <end position="119"/>
    </location>
</feature>
<gene>
    <name evidence="3" type="ORF">SAMN04244579_03715</name>
</gene>
<proteinExistence type="predicted"/>
<evidence type="ECO:0000256" key="2">
    <source>
        <dbReference type="SAM" id="SignalP"/>
    </source>
</evidence>